<dbReference type="PROSITE" id="PS51379">
    <property type="entry name" value="4FE4S_FER_2"/>
    <property type="match status" value="1"/>
</dbReference>
<keyword evidence="1" id="KW-0479">Metal-binding</keyword>
<dbReference type="InterPro" id="IPR036869">
    <property type="entry name" value="J_dom_sf"/>
</dbReference>
<dbReference type="SMART" id="SM00271">
    <property type="entry name" value="DnaJ"/>
    <property type="match status" value="1"/>
</dbReference>
<evidence type="ECO:0000256" key="4">
    <source>
        <dbReference type="SAM" id="MobiDB-lite"/>
    </source>
</evidence>
<feature type="domain" description="J" evidence="6">
    <location>
        <begin position="3"/>
        <end position="67"/>
    </location>
</feature>
<dbReference type="GO" id="GO:0051536">
    <property type="term" value="F:iron-sulfur cluster binding"/>
    <property type="evidence" value="ECO:0007669"/>
    <property type="project" value="UniProtKB-KW"/>
</dbReference>
<evidence type="ECO:0000256" key="3">
    <source>
        <dbReference type="ARBA" id="ARBA00023014"/>
    </source>
</evidence>
<name>A0A1Y5I740_OSTTA</name>
<dbReference type="Gene3D" id="1.10.287.110">
    <property type="entry name" value="DnaJ domain"/>
    <property type="match status" value="1"/>
</dbReference>
<accession>A0A1Y5I740</accession>
<dbReference type="eggNOG" id="KOG0716">
    <property type="taxonomic scope" value="Eukaryota"/>
</dbReference>
<evidence type="ECO:0000259" key="6">
    <source>
        <dbReference type="PROSITE" id="PS50076"/>
    </source>
</evidence>
<keyword evidence="5" id="KW-0812">Transmembrane</keyword>
<dbReference type="SUPFAM" id="SSF54862">
    <property type="entry name" value="4Fe-4S ferredoxins"/>
    <property type="match status" value="1"/>
</dbReference>
<evidence type="ECO:0000313" key="8">
    <source>
        <dbReference type="EMBL" id="OUS42845.1"/>
    </source>
</evidence>
<proteinExistence type="predicted"/>
<gene>
    <name evidence="8" type="ORF">BE221DRAFT_142480</name>
</gene>
<feature type="transmembrane region" description="Helical" evidence="5">
    <location>
        <begin position="333"/>
        <end position="354"/>
    </location>
</feature>
<dbReference type="PROSITE" id="PS50076">
    <property type="entry name" value="DNAJ_2"/>
    <property type="match status" value="1"/>
</dbReference>
<dbReference type="CDD" id="cd06257">
    <property type="entry name" value="DnaJ"/>
    <property type="match status" value="1"/>
</dbReference>
<evidence type="ECO:0000256" key="2">
    <source>
        <dbReference type="ARBA" id="ARBA00023004"/>
    </source>
</evidence>
<dbReference type="GO" id="GO:0009055">
    <property type="term" value="F:electron transfer activity"/>
    <property type="evidence" value="ECO:0007669"/>
    <property type="project" value="InterPro"/>
</dbReference>
<feature type="domain" description="4Fe-4S ferredoxin-type" evidence="7">
    <location>
        <begin position="97"/>
        <end position="125"/>
    </location>
</feature>
<feature type="region of interest" description="Disordered" evidence="4">
    <location>
        <begin position="210"/>
        <end position="239"/>
    </location>
</feature>
<dbReference type="InterPro" id="IPR001080">
    <property type="entry name" value="3Fe4S_ferredoxin"/>
</dbReference>
<dbReference type="PANTHER" id="PTHR45295:SF1">
    <property type="entry name" value="CHAPERONE PROTEIN DNAJ C76, CHLOROPLASTIC"/>
    <property type="match status" value="1"/>
</dbReference>
<dbReference type="EMBL" id="KZ155838">
    <property type="protein sequence ID" value="OUS42845.1"/>
    <property type="molecule type" value="Genomic_DNA"/>
</dbReference>
<organism evidence="8">
    <name type="scientific">Ostreococcus tauri</name>
    <name type="common">Marine green alga</name>
    <dbReference type="NCBI Taxonomy" id="70448"/>
    <lineage>
        <taxon>Eukaryota</taxon>
        <taxon>Viridiplantae</taxon>
        <taxon>Chlorophyta</taxon>
        <taxon>Mamiellophyceae</taxon>
        <taxon>Mamiellales</taxon>
        <taxon>Bathycoccaceae</taxon>
        <taxon>Ostreococcus</taxon>
    </lineage>
</organism>
<reference evidence="8" key="1">
    <citation type="submission" date="2017-04" db="EMBL/GenBank/DDBJ databases">
        <title>Population genomics of picophytoplankton unveils novel chromosome hypervariability.</title>
        <authorList>
            <consortium name="DOE Joint Genome Institute"/>
            <person name="Blanc-Mathieu R."/>
            <person name="Krasovec M."/>
            <person name="Hebrard M."/>
            <person name="Yau S."/>
            <person name="Desgranges E."/>
            <person name="Martin J."/>
            <person name="Schackwitz W."/>
            <person name="Kuo A."/>
            <person name="Salin G."/>
            <person name="Donnadieu C."/>
            <person name="Desdevises Y."/>
            <person name="Sanchez-Ferandin S."/>
            <person name="Moreau H."/>
            <person name="Rivals E."/>
            <person name="Grigoriev I.V."/>
            <person name="Grimsley N."/>
            <person name="Eyre-Walker A."/>
            <person name="Piganeau G."/>
        </authorList>
    </citation>
    <scope>NUCLEOTIDE SEQUENCE [LARGE SCALE GENOMIC DNA]</scope>
    <source>
        <strain evidence="8">RCC 1115</strain>
    </source>
</reference>
<dbReference type="InterPro" id="IPR001623">
    <property type="entry name" value="DnaJ_domain"/>
</dbReference>
<dbReference type="InterPro" id="IPR017896">
    <property type="entry name" value="4Fe4S_Fe-S-bd"/>
</dbReference>
<dbReference type="PRINTS" id="PR00625">
    <property type="entry name" value="JDOMAIN"/>
</dbReference>
<evidence type="ECO:0000256" key="1">
    <source>
        <dbReference type="ARBA" id="ARBA00022723"/>
    </source>
</evidence>
<sequence length="363" mass="41568">MVDFYDLLGVADDADARTIKKAYYGFAKECHPDVSGDEDGHDMCVLLNEAYEILSDPASRAMYDAELEQQRMDAADSFTGNAYSKWTTRRAKPGEDRAVFVDEFTCIGCKQCVWAAPATFRMNEDYGRSRVFAQWLNDEDDIQQAIDSCPVDCIHWVKRDDLPYLEHVAVNFEKVSVGIMMSGTNKTNIVDPFEAAQSFMKARQRRIEQRAEELEEQRRAMSEEAKKRNTSEAQRRAYRKSADAIRQRWSAATGVAFKRVRRRYDSRTGSTIPFERSVVVYNSPGSRDDMDNYWPDIDDEDTEEEFDYDAEEDVAYIHAKHMYDVGATKNRKLVFGLATFSVVFVGTAIPIYAINFQQSKTQG</sequence>
<dbReference type="Gene3D" id="3.30.70.20">
    <property type="match status" value="1"/>
</dbReference>
<evidence type="ECO:0008006" key="9">
    <source>
        <dbReference type="Google" id="ProtNLM"/>
    </source>
</evidence>
<keyword evidence="3" id="KW-0411">Iron-sulfur</keyword>
<dbReference type="Pfam" id="PF13370">
    <property type="entry name" value="Fer4_13"/>
    <property type="match status" value="1"/>
</dbReference>
<evidence type="ECO:0000259" key="7">
    <source>
        <dbReference type="PROSITE" id="PS51379"/>
    </source>
</evidence>
<dbReference type="Pfam" id="PF00226">
    <property type="entry name" value="DnaJ"/>
    <property type="match status" value="1"/>
</dbReference>
<dbReference type="AlphaFoldDB" id="A0A1Y5I740"/>
<dbReference type="PRINTS" id="PR00352">
    <property type="entry name" value="3FE4SFRDOXIN"/>
</dbReference>
<evidence type="ECO:0000256" key="5">
    <source>
        <dbReference type="SAM" id="Phobius"/>
    </source>
</evidence>
<dbReference type="SUPFAM" id="SSF46565">
    <property type="entry name" value="Chaperone J-domain"/>
    <property type="match status" value="1"/>
</dbReference>
<protein>
    <recommendedName>
        <fullName evidence="9">J domain-containing protein</fullName>
    </recommendedName>
</protein>
<keyword evidence="5" id="KW-0472">Membrane</keyword>
<keyword evidence="5" id="KW-1133">Transmembrane helix</keyword>
<dbReference type="Proteomes" id="UP000195557">
    <property type="component" value="Unassembled WGS sequence"/>
</dbReference>
<keyword evidence="2" id="KW-0408">Iron</keyword>
<dbReference type="PANTHER" id="PTHR45295">
    <property type="entry name" value="CHAPERONE PROTEIN DNAJ C76, CHLOROPLASTIC"/>
    <property type="match status" value="1"/>
</dbReference>
<dbReference type="GO" id="GO:0005506">
    <property type="term" value="F:iron ion binding"/>
    <property type="evidence" value="ECO:0007669"/>
    <property type="project" value="InterPro"/>
</dbReference>